<proteinExistence type="predicted"/>
<dbReference type="Proteomes" id="UP000636394">
    <property type="component" value="Unassembled WGS sequence"/>
</dbReference>
<feature type="transmembrane region" description="Helical" evidence="1">
    <location>
        <begin position="35"/>
        <end position="59"/>
    </location>
</feature>
<dbReference type="Proteomes" id="UP000671910">
    <property type="component" value="Chromosome"/>
</dbReference>
<dbReference type="AlphaFoldDB" id="A0A9E6MSD5"/>
<keyword evidence="4" id="KW-1185">Reference proteome</keyword>
<dbReference type="RefSeq" id="WP_165058508.1">
    <property type="nucleotide sequence ID" value="NZ_CP072829.1"/>
</dbReference>
<evidence type="ECO:0000313" key="3">
    <source>
        <dbReference type="EMBL" id="QTU85130.1"/>
    </source>
</evidence>
<evidence type="ECO:0000313" key="2">
    <source>
        <dbReference type="EMBL" id="NHM13763.1"/>
    </source>
</evidence>
<reference evidence="3" key="2">
    <citation type="submission" date="2021-04" db="EMBL/GenBank/DDBJ databases">
        <title>Novel species in family Eggerthellaceae.</title>
        <authorList>
            <person name="Zhang G."/>
        </authorList>
    </citation>
    <scope>NUCLEOTIDE SEQUENCE</scope>
    <source>
        <strain evidence="3">Zg-886</strain>
    </source>
</reference>
<reference evidence="2 4" key="1">
    <citation type="submission" date="2019-11" db="EMBL/GenBank/DDBJ databases">
        <title>Eggerthellaceae novel genus isolated from the rectal contents of marmort.</title>
        <authorList>
            <person name="Zhang G."/>
        </authorList>
    </citation>
    <scope>NUCLEOTIDE SEQUENCE [LARGE SCALE GENOMIC DNA]</scope>
    <source>
        <strain evidence="4">zg-886</strain>
        <strain evidence="2">Zg-886</strain>
    </source>
</reference>
<accession>A0A9E6MSD5</accession>
<gene>
    <name evidence="2" type="ORF">GMI68_03070</name>
    <name evidence="3" type="ORF">J7S26_04290</name>
</gene>
<evidence type="ECO:0000256" key="1">
    <source>
        <dbReference type="SAM" id="Phobius"/>
    </source>
</evidence>
<sequence length="135" mass="13928">MNDPMPPAPHENSRVLPPDESTLKRARTMILVGNIAGPVSLFVGGILLGSVGLACAAVARRNVASIAEREGAFQPTAQMMRRSATIAMVICLVAIAINLVTAIVLFPQVMEAVQSGNFANLGLGGATSGATTTWG</sequence>
<evidence type="ECO:0000313" key="5">
    <source>
        <dbReference type="Proteomes" id="UP000671910"/>
    </source>
</evidence>
<name>A0A9E6MSD5_9ACTN</name>
<protein>
    <recommendedName>
        <fullName evidence="6">Transmembrane protein</fullName>
    </recommendedName>
</protein>
<keyword evidence="1" id="KW-0812">Transmembrane</keyword>
<dbReference type="KEGG" id="ebz:J7S26_04290"/>
<evidence type="ECO:0000313" key="4">
    <source>
        <dbReference type="Proteomes" id="UP000636394"/>
    </source>
</evidence>
<dbReference type="EMBL" id="CP072829">
    <property type="protein sequence ID" value="QTU85130.1"/>
    <property type="molecule type" value="Genomic_DNA"/>
</dbReference>
<keyword evidence="1" id="KW-1133">Transmembrane helix</keyword>
<evidence type="ECO:0008006" key="6">
    <source>
        <dbReference type="Google" id="ProtNLM"/>
    </source>
</evidence>
<feature type="transmembrane region" description="Helical" evidence="1">
    <location>
        <begin position="84"/>
        <end position="106"/>
    </location>
</feature>
<organism evidence="3 5">
    <name type="scientific">Xiamenia xianingshaonis</name>
    <dbReference type="NCBI Taxonomy" id="2682776"/>
    <lineage>
        <taxon>Bacteria</taxon>
        <taxon>Bacillati</taxon>
        <taxon>Actinomycetota</taxon>
        <taxon>Coriobacteriia</taxon>
        <taxon>Eggerthellales</taxon>
        <taxon>Eggerthellaceae</taxon>
        <taxon>Xiamenia</taxon>
    </lineage>
</organism>
<dbReference type="EMBL" id="WPCR01000003">
    <property type="protein sequence ID" value="NHM13763.1"/>
    <property type="molecule type" value="Genomic_DNA"/>
</dbReference>
<keyword evidence="1" id="KW-0472">Membrane</keyword>